<sequence>MEFQYSFDASPKPRIDPNATLYASVAGMAADLGNGECVFRTEGGPHVMTTQVLGALDRCRAFKSIDEHIDTIRQILPNVPLDGIKRVLDGLVGRKLLVSEADYLASLDAAHTGATEAGQDPNLVIRACDRPEALKQCLASLKEAASVQGLPVQLIDDSRDSAALRAHQQLLADCGLNARVFEAEAAIGKLKKALPEHQSVIDDLFSGHGNGRAFNRALLATAGRTLALLDDDFVYRLHRHPEYQPGLELGLSSNLPVRFFDRLGAALDAGQDDADAFVAHQRRCGQSLATLLQIEGMKSQKGSLRGLEPSTLPHLRAGARIVATVNGHRGRSGSTRCEGFFEIDAASRASFMSNRDQYLRAIENPALWVGPTKAQLARRVNFLPFLVDTTGMLGFAAPTGRSEDAFFGAITQLLLPESLVWMSAHAIAHQPPEERKFAKPGAEVERPGFNTFLVDYALNRVGDLRAASVAQRAQGFAAMLEDLADSEQQALLYFVAEYLQFRRSDLIHSLQGIAAEAGPQAPIYWQADLREIIVANGKALAQNELPRLAGEQHLDSAATLCAHWRHELRRHAAAVRAWPTIWQAALQGAAR</sequence>
<dbReference type="EMBL" id="CP027860">
    <property type="protein sequence ID" value="AVP98964.1"/>
    <property type="molecule type" value="Genomic_DNA"/>
</dbReference>
<dbReference type="KEGG" id="xba:C7S18_18075"/>
<evidence type="ECO:0000313" key="1">
    <source>
        <dbReference type="EMBL" id="AVP98964.1"/>
    </source>
</evidence>
<accession>A0A2P1PW08</accession>
<dbReference type="AlphaFoldDB" id="A0A2P1PW08"/>
<name>A0A2P1PW08_9GAMM</name>
<reference evidence="1 2" key="1">
    <citation type="submission" date="2018-03" db="EMBL/GenBank/DDBJ databases">
        <title>Ahniella affigens gen. nov., sp. nov., a gammaproteobacterium isolated from sandy soil near a stream.</title>
        <authorList>
            <person name="Ko Y."/>
            <person name="Kim J.-H."/>
        </authorList>
    </citation>
    <scope>NUCLEOTIDE SEQUENCE [LARGE SCALE GENOMIC DNA]</scope>
    <source>
        <strain evidence="1 2">D13</strain>
    </source>
</reference>
<dbReference type="OrthoDB" id="5712323at2"/>
<protein>
    <submittedName>
        <fullName evidence="1">Uncharacterized protein</fullName>
    </submittedName>
</protein>
<dbReference type="InterPro" id="IPR029044">
    <property type="entry name" value="Nucleotide-diphossugar_trans"/>
</dbReference>
<dbReference type="Proteomes" id="UP000241074">
    <property type="component" value="Chromosome"/>
</dbReference>
<dbReference type="RefSeq" id="WP_106892883.1">
    <property type="nucleotide sequence ID" value="NZ_CP027860.1"/>
</dbReference>
<gene>
    <name evidence="1" type="ORF">C7S18_18075</name>
</gene>
<keyword evidence="2" id="KW-1185">Reference proteome</keyword>
<proteinExistence type="predicted"/>
<organism evidence="1 2">
    <name type="scientific">Ahniella affigens</name>
    <dbReference type="NCBI Taxonomy" id="2021234"/>
    <lineage>
        <taxon>Bacteria</taxon>
        <taxon>Pseudomonadati</taxon>
        <taxon>Pseudomonadota</taxon>
        <taxon>Gammaproteobacteria</taxon>
        <taxon>Lysobacterales</taxon>
        <taxon>Rhodanobacteraceae</taxon>
        <taxon>Ahniella</taxon>
    </lineage>
</organism>
<reference evidence="1 2" key="2">
    <citation type="submission" date="2018-03" db="EMBL/GenBank/DDBJ databases">
        <authorList>
            <person name="Keele B.F."/>
        </authorList>
    </citation>
    <scope>NUCLEOTIDE SEQUENCE [LARGE SCALE GENOMIC DNA]</scope>
    <source>
        <strain evidence="1 2">D13</strain>
    </source>
</reference>
<evidence type="ECO:0000313" key="2">
    <source>
        <dbReference type="Proteomes" id="UP000241074"/>
    </source>
</evidence>
<dbReference type="SUPFAM" id="SSF53448">
    <property type="entry name" value="Nucleotide-diphospho-sugar transferases"/>
    <property type="match status" value="1"/>
</dbReference>